<reference evidence="3 4" key="1">
    <citation type="submission" date="2006-05" db="EMBL/GenBank/DDBJ databases">
        <authorList>
            <person name="King G."/>
            <person name="Ferriera S."/>
            <person name="Johnson J."/>
            <person name="Kravitz S."/>
            <person name="Beeson K."/>
            <person name="Sutton G."/>
            <person name="Rogers Y.-H."/>
            <person name="Friedman R."/>
            <person name="Frazier M."/>
            <person name="Venter J.C."/>
        </authorList>
    </citation>
    <scope>NUCLEOTIDE SEQUENCE [LARGE SCALE GENOMIC DNA]</scope>
    <source>
        <strain evidence="4">ATCC 25650 / DSM 13394 / JCM 20685 / NBRC 16684 / NCIMB 2208 / IAM 12614 / B1</strain>
    </source>
</reference>
<feature type="region of interest" description="Disordered" evidence="1">
    <location>
        <begin position="755"/>
        <end position="776"/>
    </location>
</feature>
<feature type="domain" description="Autotransporter" evidence="2">
    <location>
        <begin position="778"/>
        <end position="1057"/>
    </location>
</feature>
<dbReference type="PROSITE" id="PS51208">
    <property type="entry name" value="AUTOTRANSPORTER"/>
    <property type="match status" value="1"/>
</dbReference>
<evidence type="ECO:0000313" key="4">
    <source>
        <dbReference type="Proteomes" id="UP000004848"/>
    </source>
</evidence>
<evidence type="ECO:0000259" key="2">
    <source>
        <dbReference type="PROSITE" id="PS51208"/>
    </source>
</evidence>
<dbReference type="SUPFAM" id="SSF103515">
    <property type="entry name" value="Autotransporter"/>
    <property type="match status" value="1"/>
</dbReference>
<dbReference type="EMBL" id="AAUW01000036">
    <property type="protein sequence ID" value="EAV40233.1"/>
    <property type="molecule type" value="Genomic_DNA"/>
</dbReference>
<gene>
    <name evidence="3" type="ORF">SIAM614_00205</name>
</gene>
<dbReference type="Proteomes" id="UP000004848">
    <property type="component" value="Unassembled WGS sequence"/>
</dbReference>
<dbReference type="AlphaFoldDB" id="A0P3Y7"/>
<evidence type="ECO:0000313" key="3">
    <source>
        <dbReference type="EMBL" id="EAV40233.1"/>
    </source>
</evidence>
<dbReference type="InterPro" id="IPR005546">
    <property type="entry name" value="Autotransporte_beta"/>
</dbReference>
<dbReference type="NCBIfam" id="TIGR04393">
    <property type="entry name" value="rpt_T5SS_PEPC"/>
    <property type="match status" value="2"/>
</dbReference>
<feature type="compositionally biased region" description="Polar residues" evidence="1">
    <location>
        <begin position="763"/>
        <end position="772"/>
    </location>
</feature>
<evidence type="ECO:0000256" key="1">
    <source>
        <dbReference type="SAM" id="MobiDB-lite"/>
    </source>
</evidence>
<dbReference type="Pfam" id="PF03797">
    <property type="entry name" value="Autotransporter"/>
    <property type="match status" value="1"/>
</dbReference>
<accession>A0P3Y7</accession>
<proteinExistence type="predicted"/>
<dbReference type="Gene3D" id="2.40.128.130">
    <property type="entry name" value="Autotransporter beta-domain"/>
    <property type="match status" value="1"/>
</dbReference>
<organism evidence="3 4">
    <name type="scientific">Roseibium aggregatum (strain ATCC 25650 / DSM 13394 / JCM 20685 / NBRC 16684 / NCIMB 2208 / IAM 12614 / B1)</name>
    <name type="common">Stappia aggregata</name>
    <dbReference type="NCBI Taxonomy" id="384765"/>
    <lineage>
        <taxon>Bacteria</taxon>
        <taxon>Pseudomonadati</taxon>
        <taxon>Pseudomonadota</taxon>
        <taxon>Alphaproteobacteria</taxon>
        <taxon>Hyphomicrobiales</taxon>
        <taxon>Stappiaceae</taxon>
        <taxon>Roseibium</taxon>
    </lineage>
</organism>
<sequence>MVFSGGATTTTHAANLVIDGSSQTENGSVTVDQVIVGDTKKDSELTIEPGGQVHSTGDVTIGNKNVITCDDKGNNCSASQSSGVVNVSGEGAQLSADGDLIVGKTGKGVLNVTNGGAVQVNGDVVLGAATSAFCEGRQCFRFFGAGAAEISGEGSSLSSSGAIVVGDQGTGTLSVSDNGRVEADELVVGQQSVLASGGNAVSVSSGGVVSTETVSVKNGSLSVREDGRVETSDLVVRGAGSVDVSADGLVTSDTFRVIGGDLSVSEGGAVETGTLALRQGAAADVSSGGAITAETVSLANSSLTVGQDGSLAAGGLALERGASADVSSGGAVTAGTVSLANSSLTVGQEGTVETDALSLEQGSTADVSSGGAVTAGTVSLANSSLTVGQEGTVETDALSLEQGATADVSSGGAVTAGTVSLANSSLTVGQDGGLDTIEVLAEQGGTITISNGGEIRSETVTLQTSATLTIGASSGEEASGAGALQGLDDDPVSIVFGDGGGSIVLNHTEDDYRLEATVSGDGVLSQEAGYTSLTGNFSDFSGTGSVKGGTLSIDTAYGGSVDVEAGGTLTGTGTVGDVDFKDGSTYLVTVDGGDVLDSTGVVTIEEGASVELGVDADFQISLSDSTIILSGTEVIGEFSSLDGEAVTEVNENHLFVDLALVYDPTSVSLSGERNDTAFADLSTTFNQRATSGGLETLSPGNEVYETFATLQVAEAGDVPAILDQLSGEIHATVQSQELRNSFHVRDLIRERTHGLFDDDRTDGSAQVSTNGPGDSHLEVAPGGSIWAQGYGSFAQVDGDGNAARFDASTGGGFAGVEGYTVHGLLVGVVAGFGRTDVTVAERTSSANIESFTVGSYLSGGFGPVKLHVGSALTRNQIGSSRSVAFSGFTDTLEADYASHTAQAFGEIGYSVETAYANFVPFAGFSVTHMRTQGFSEKGGDAALESEASDQTLVSTTLGLRMERTFESLLGEGKDLSFNGFAAWRHRFGDTTQYVTSAFDGSQPFTIASAPIDDNTLLVEVGATLKLNGRADVSGTYRGEFGGSAHENNFGARLNLSF</sequence>
<comment type="caution">
    <text evidence="3">The sequence shown here is derived from an EMBL/GenBank/DDBJ whole genome shotgun (WGS) entry which is preliminary data.</text>
</comment>
<name>A0P3Y7_ROSAI</name>
<protein>
    <recommendedName>
        <fullName evidence="2">Autotransporter domain-containing protein</fullName>
    </recommendedName>
</protein>
<dbReference type="SMART" id="SM00869">
    <property type="entry name" value="Autotransporter"/>
    <property type="match status" value="1"/>
</dbReference>
<dbReference type="eggNOG" id="COG4625">
    <property type="taxonomic scope" value="Bacteria"/>
</dbReference>
<dbReference type="InterPro" id="IPR036709">
    <property type="entry name" value="Autotransporte_beta_dom_sf"/>
</dbReference>
<dbReference type="InterPro" id="IPR030895">
    <property type="entry name" value="T5SS_PEPC_rpt"/>
</dbReference>